<keyword evidence="1 3" id="KW-0547">Nucleotide-binding</keyword>
<comment type="caution">
    <text evidence="6">The sequence shown here is derived from an EMBL/GenBank/DDBJ whole genome shotgun (WGS) entry which is preliminary data.</text>
</comment>
<protein>
    <submittedName>
        <fullName evidence="6">Putative autophagy protein 1</fullName>
    </submittedName>
</protein>
<dbReference type="InterPro" id="IPR008271">
    <property type="entry name" value="Ser/Thr_kinase_AS"/>
</dbReference>
<dbReference type="GO" id="GO:0004674">
    <property type="term" value="F:protein serine/threonine kinase activity"/>
    <property type="evidence" value="ECO:0007669"/>
    <property type="project" value="UniProtKB-KW"/>
</dbReference>
<evidence type="ECO:0000256" key="3">
    <source>
        <dbReference type="PROSITE-ProRule" id="PRU10141"/>
    </source>
</evidence>
<dbReference type="GO" id="GO:0005524">
    <property type="term" value="F:ATP binding"/>
    <property type="evidence" value="ECO:0007669"/>
    <property type="project" value="UniProtKB-UniRule"/>
</dbReference>
<dbReference type="SUPFAM" id="SSF56112">
    <property type="entry name" value="Protein kinase-like (PK-like)"/>
    <property type="match status" value="1"/>
</dbReference>
<comment type="similarity">
    <text evidence="4">Belongs to the protein kinase superfamily.</text>
</comment>
<dbReference type="PROSITE" id="PS00108">
    <property type="entry name" value="PROTEIN_KINASE_ST"/>
    <property type="match status" value="1"/>
</dbReference>
<keyword evidence="4" id="KW-0418">Kinase</keyword>
<dbReference type="SMART" id="SM00220">
    <property type="entry name" value="S_TKc"/>
    <property type="match status" value="1"/>
</dbReference>
<organism evidence="6 7">
    <name type="scientific">Streblomastix strix</name>
    <dbReference type="NCBI Taxonomy" id="222440"/>
    <lineage>
        <taxon>Eukaryota</taxon>
        <taxon>Metamonada</taxon>
        <taxon>Preaxostyla</taxon>
        <taxon>Oxymonadida</taxon>
        <taxon>Streblomastigidae</taxon>
        <taxon>Streblomastix</taxon>
    </lineage>
</organism>
<dbReference type="PANTHER" id="PTHR24348">
    <property type="entry name" value="SERINE/THREONINE-PROTEIN KINASE UNC-51-RELATED"/>
    <property type="match status" value="1"/>
</dbReference>
<name>A0A5J4VN03_9EUKA</name>
<dbReference type="GO" id="GO:0010506">
    <property type="term" value="P:regulation of autophagy"/>
    <property type="evidence" value="ECO:0007669"/>
    <property type="project" value="InterPro"/>
</dbReference>
<dbReference type="Pfam" id="PF00069">
    <property type="entry name" value="Pkinase"/>
    <property type="match status" value="1"/>
</dbReference>
<dbReference type="InterPro" id="IPR011009">
    <property type="entry name" value="Kinase-like_dom_sf"/>
</dbReference>
<evidence type="ECO:0000256" key="1">
    <source>
        <dbReference type="ARBA" id="ARBA00022741"/>
    </source>
</evidence>
<accession>A0A5J4VN03</accession>
<dbReference type="CDD" id="cd14014">
    <property type="entry name" value="STKc_PknB_like"/>
    <property type="match status" value="1"/>
</dbReference>
<dbReference type="GO" id="GO:0005737">
    <property type="term" value="C:cytoplasm"/>
    <property type="evidence" value="ECO:0007669"/>
    <property type="project" value="TreeGrafter"/>
</dbReference>
<keyword evidence="2 3" id="KW-0067">ATP-binding</keyword>
<keyword evidence="4" id="KW-0808">Transferase</keyword>
<dbReference type="AlphaFoldDB" id="A0A5J4VN03"/>
<evidence type="ECO:0000256" key="2">
    <source>
        <dbReference type="ARBA" id="ARBA00022840"/>
    </source>
</evidence>
<dbReference type="EMBL" id="SNRW01006090">
    <property type="protein sequence ID" value="KAA6383756.1"/>
    <property type="molecule type" value="Genomic_DNA"/>
</dbReference>
<keyword evidence="4" id="KW-0723">Serine/threonine-protein kinase</keyword>
<dbReference type="PROSITE" id="PS50011">
    <property type="entry name" value="PROTEIN_KINASE_DOM"/>
    <property type="match status" value="1"/>
</dbReference>
<evidence type="ECO:0000256" key="4">
    <source>
        <dbReference type="RuleBase" id="RU000304"/>
    </source>
</evidence>
<dbReference type="InterPro" id="IPR000719">
    <property type="entry name" value="Prot_kinase_dom"/>
</dbReference>
<gene>
    <name evidence="6" type="ORF">EZS28_020716</name>
</gene>
<proteinExistence type="inferred from homology"/>
<feature type="binding site" evidence="3">
    <location>
        <position position="40"/>
    </location>
    <ligand>
        <name>ATP</name>
        <dbReference type="ChEBI" id="CHEBI:30616"/>
    </ligand>
</feature>
<evidence type="ECO:0000259" key="5">
    <source>
        <dbReference type="PROSITE" id="PS50011"/>
    </source>
</evidence>
<dbReference type="Gene3D" id="1.10.510.10">
    <property type="entry name" value="Transferase(Phosphotransferase) domain 1"/>
    <property type="match status" value="1"/>
</dbReference>
<feature type="domain" description="Protein kinase" evidence="5">
    <location>
        <begin position="1"/>
        <end position="244"/>
    </location>
</feature>
<reference evidence="6 7" key="1">
    <citation type="submission" date="2019-03" db="EMBL/GenBank/DDBJ databases">
        <title>Single cell metagenomics reveals metabolic interactions within the superorganism composed of flagellate Streblomastix strix and complex community of Bacteroidetes bacteria on its surface.</title>
        <authorList>
            <person name="Treitli S.C."/>
            <person name="Kolisko M."/>
            <person name="Husnik F."/>
            <person name="Keeling P."/>
            <person name="Hampl V."/>
        </authorList>
    </citation>
    <scope>NUCLEOTIDE SEQUENCE [LARGE SCALE GENOMIC DNA]</scope>
    <source>
        <strain evidence="6">ST1C</strain>
    </source>
</reference>
<dbReference type="InterPro" id="IPR017441">
    <property type="entry name" value="Protein_kinase_ATP_BS"/>
</dbReference>
<evidence type="ECO:0000313" key="7">
    <source>
        <dbReference type="Proteomes" id="UP000324800"/>
    </source>
</evidence>
<evidence type="ECO:0000313" key="6">
    <source>
        <dbReference type="EMBL" id="KAA6383756.1"/>
    </source>
</evidence>
<dbReference type="Proteomes" id="UP000324800">
    <property type="component" value="Unassembled WGS sequence"/>
</dbReference>
<sequence>MEETSLLQSQGFQVFKTLGHGAFGRVFLSYNKDIGLIAAKVMQSKVFDENEWDAAGRLQLGEPIPFISLDNIIKKKYTLTPGTLRAIAKQLFEGLRLIHSRGLVHRDIKGENLLMHCPPGSDRVIVKIADFGLVKLQDRLQQSMKMSAKGTPITMAPELLIGDRKSDTKVDVWSVGVVLYQLAYHDYPIKAMTVQQLQQMMQSRRITKPAVIQDVIFWDFIQKLLTFDRKDRYSAEQALLDSYFTGPQAIQQINAEVQQIVQQSLALQQNEDQSITEYDINEAYIISGIEIKTALNYNPDVELQTIYQKIQQGQFQQQQLLYPSQPNSVYTPGSNVSPPPQPYQIQTVQTYNPNNILPGKIYTKIPPNLKPVLIPVGLKPAVIPANIQTVQIQQLDTVQPDQLNNKQNNGIIARPGDDVQFSQENNKVEDSLKSFEEIEDKITEGPEKAELENEVAILSASHARNSN</sequence>
<dbReference type="PROSITE" id="PS00107">
    <property type="entry name" value="PROTEIN_KINASE_ATP"/>
    <property type="match status" value="1"/>
</dbReference>
<dbReference type="InterPro" id="IPR045269">
    <property type="entry name" value="Atg1-like"/>
</dbReference>